<feature type="region of interest" description="Disordered" evidence="1">
    <location>
        <begin position="182"/>
        <end position="206"/>
    </location>
</feature>
<sequence>MTAFAVLFVCTGNLHRSPVAERLLAAVLPESGFRVRSAGTGARPAPLDHVTSTILTELGGDARDFTARPLEAGHVERADLVLGLERCHREAAVRLCPLALRRCFTLREFVRLSAGTRAATPGEAVRLAASRRGEMPPVPGEPDGIADPHGALPHVHRARALEVRAAVLTLAAILDPVASHHLPGGGDGSPDGLIVAEPVPSERAAD</sequence>
<feature type="domain" description="Phosphotyrosine protein phosphatase I" evidence="2">
    <location>
        <begin position="4"/>
        <end position="172"/>
    </location>
</feature>
<protein>
    <submittedName>
        <fullName evidence="3">Low molecular weight phosphatase family protein</fullName>
    </submittedName>
</protein>
<comment type="caution">
    <text evidence="3">The sequence shown here is derived from an EMBL/GenBank/DDBJ whole genome shotgun (WGS) entry which is preliminary data.</text>
</comment>
<dbReference type="InterPro" id="IPR023485">
    <property type="entry name" value="Ptyr_pPase"/>
</dbReference>
<reference evidence="4" key="1">
    <citation type="journal article" date="2019" name="Int. J. Syst. Evol. Microbiol.">
        <title>The Global Catalogue of Microorganisms (GCM) 10K type strain sequencing project: providing services to taxonomists for standard genome sequencing and annotation.</title>
        <authorList>
            <consortium name="The Broad Institute Genomics Platform"/>
            <consortium name="The Broad Institute Genome Sequencing Center for Infectious Disease"/>
            <person name="Wu L."/>
            <person name="Ma J."/>
        </authorList>
    </citation>
    <scope>NUCLEOTIDE SEQUENCE [LARGE SCALE GENOMIC DNA]</scope>
    <source>
        <strain evidence="4">JCM 17656</strain>
    </source>
</reference>
<evidence type="ECO:0000313" key="3">
    <source>
        <dbReference type="EMBL" id="GAA3593729.1"/>
    </source>
</evidence>
<evidence type="ECO:0000313" key="4">
    <source>
        <dbReference type="Proteomes" id="UP001500707"/>
    </source>
</evidence>
<name>A0ABP6YYX9_9ACTN</name>
<gene>
    <name evidence="3" type="ORF">GCM10022295_89020</name>
</gene>
<evidence type="ECO:0000259" key="2">
    <source>
        <dbReference type="SMART" id="SM00226"/>
    </source>
</evidence>
<dbReference type="RefSeq" id="WP_346186600.1">
    <property type="nucleotide sequence ID" value="NZ_BAABCE010000032.1"/>
</dbReference>
<proteinExistence type="predicted"/>
<dbReference type="Pfam" id="PF01451">
    <property type="entry name" value="LMWPc"/>
    <property type="match status" value="1"/>
</dbReference>
<keyword evidence="4" id="KW-1185">Reference proteome</keyword>
<organism evidence="3 4">
    <name type="scientific">Streptomyces osmaniensis</name>
    <dbReference type="NCBI Taxonomy" id="593134"/>
    <lineage>
        <taxon>Bacteria</taxon>
        <taxon>Bacillati</taxon>
        <taxon>Actinomycetota</taxon>
        <taxon>Actinomycetes</taxon>
        <taxon>Kitasatosporales</taxon>
        <taxon>Streptomycetaceae</taxon>
        <taxon>Streptomyces</taxon>
    </lineage>
</organism>
<dbReference type="EMBL" id="BAABCE010000032">
    <property type="protein sequence ID" value="GAA3593729.1"/>
    <property type="molecule type" value="Genomic_DNA"/>
</dbReference>
<dbReference type="SMART" id="SM00226">
    <property type="entry name" value="LMWPc"/>
    <property type="match status" value="1"/>
</dbReference>
<accession>A0ABP6YYX9</accession>
<evidence type="ECO:0000256" key="1">
    <source>
        <dbReference type="SAM" id="MobiDB-lite"/>
    </source>
</evidence>
<dbReference type="Proteomes" id="UP001500707">
    <property type="component" value="Unassembled WGS sequence"/>
</dbReference>